<gene>
    <name evidence="7" type="ORF">KAR29_00775</name>
</gene>
<comment type="subcellular location">
    <subcellularLocation>
        <location evidence="1">Cell membrane</location>
        <topology evidence="1">Multi-pass membrane protein</topology>
    </subcellularLocation>
</comment>
<keyword evidence="3 6" id="KW-0812">Transmembrane</keyword>
<dbReference type="Proteomes" id="UP000671879">
    <property type="component" value="Chromosome"/>
</dbReference>
<feature type="transmembrane region" description="Helical" evidence="6">
    <location>
        <begin position="136"/>
        <end position="154"/>
    </location>
</feature>
<evidence type="ECO:0000256" key="4">
    <source>
        <dbReference type="ARBA" id="ARBA00022989"/>
    </source>
</evidence>
<dbReference type="InterPro" id="IPR003841">
    <property type="entry name" value="Na/Pi_transpt"/>
</dbReference>
<proteinExistence type="predicted"/>
<keyword evidence="4 6" id="KW-1133">Transmembrane helix</keyword>
<dbReference type="GO" id="GO:0005886">
    <property type="term" value="C:plasma membrane"/>
    <property type="evidence" value="ECO:0007669"/>
    <property type="project" value="UniProtKB-SubCell"/>
</dbReference>
<keyword evidence="8" id="KW-1185">Reference proteome</keyword>
<feature type="transmembrane region" description="Helical" evidence="6">
    <location>
        <begin position="194"/>
        <end position="217"/>
    </location>
</feature>
<protein>
    <submittedName>
        <fullName evidence="7">Na/Pi cotransporter family protein</fullName>
    </submittedName>
</protein>
<feature type="transmembrane region" description="Helical" evidence="6">
    <location>
        <begin position="52"/>
        <end position="75"/>
    </location>
</feature>
<dbReference type="PANTHER" id="PTHR10010">
    <property type="entry name" value="SOLUTE CARRIER FAMILY 34 SODIUM PHOSPHATE , MEMBER 2-RELATED"/>
    <property type="match status" value="1"/>
</dbReference>
<keyword evidence="2" id="KW-1003">Cell membrane</keyword>
<reference evidence="8" key="1">
    <citation type="submission" date="2021-04" db="EMBL/GenBank/DDBJ databases">
        <title>A novel Synergistetes isolate from a pyrite-forming mixed culture.</title>
        <authorList>
            <person name="Bunk B."/>
            <person name="Sproer C."/>
            <person name="Spring S."/>
            <person name="Pester M."/>
        </authorList>
    </citation>
    <scope>NUCLEOTIDE SEQUENCE [LARGE SCALE GENOMIC DNA]</scope>
    <source>
        <strain evidence="8">J.5.4.2-T.3.5.2</strain>
    </source>
</reference>
<organism evidence="7 8">
    <name type="scientific">Aminithiophilus ramosus</name>
    <dbReference type="NCBI Taxonomy" id="3029084"/>
    <lineage>
        <taxon>Bacteria</taxon>
        <taxon>Thermotogati</taxon>
        <taxon>Synergistota</taxon>
        <taxon>Synergistia</taxon>
        <taxon>Synergistales</taxon>
        <taxon>Aminithiophilaceae</taxon>
        <taxon>Aminithiophilus</taxon>
    </lineage>
</organism>
<feature type="transmembrane region" description="Helical" evidence="6">
    <location>
        <begin position="87"/>
        <end position="106"/>
    </location>
</feature>
<sequence length="531" mass="56033">MDGRLFSLALVAGGLALFLHGLEFSAESFRSGLGGQARRVTAAMGRSRPLSFLFGSVMALLSQSTTAATAFAVGLVDVGALSFSSSLLVMMGASVGTTLVVFLLSLDLVRWSPLLLALALLAERAGPRRFAPASRLASAVALLLMGMFLIDQGVRPLTETEALRELILEASHNALLLGLLSLAATALFQSSVPVLGLAIALASGGFLSSGAYLPVILGSRIGNAATVLLAGQGGRHNARALALSTLIFRVVGVVALLPFCAPLSRLAGRITPSPGGQIAWLQFFVAWINVGLLLPLSERLGRLCQSRAVRRRKDIGEPRFLDPELARYPHLALSLLAREMIGLANYVEELTFLSLHCLKEGERVEALRAGTPELARRAVDFVVAMTPPDDDAARAEYAALTYSMAALKEVVDIVAGRMAPLCAASGPALLPQRRAWSGFASALGDLVGESLGVLALGDREGIGRASGLLRRYEEREEALRSELTDGGFHPDSPDGIEAWSFLAASASLARASMELVRGETLRRSTATGKEA</sequence>
<dbReference type="AlphaFoldDB" id="A0A9Q7EXI8"/>
<accession>A0A9Q7EXI8</accession>
<dbReference type="Pfam" id="PF02690">
    <property type="entry name" value="Na_Pi_cotrans"/>
    <property type="match status" value="1"/>
</dbReference>
<dbReference type="GO" id="GO:0044341">
    <property type="term" value="P:sodium-dependent phosphate transport"/>
    <property type="evidence" value="ECO:0007669"/>
    <property type="project" value="InterPro"/>
</dbReference>
<dbReference type="GO" id="GO:0005436">
    <property type="term" value="F:sodium:phosphate symporter activity"/>
    <property type="evidence" value="ECO:0007669"/>
    <property type="project" value="InterPro"/>
</dbReference>
<keyword evidence="5 6" id="KW-0472">Membrane</keyword>
<dbReference type="PANTHER" id="PTHR10010:SF46">
    <property type="entry name" value="SODIUM-DEPENDENT PHOSPHATE TRANSPORT PROTEIN 2B"/>
    <property type="match status" value="1"/>
</dbReference>
<evidence type="ECO:0000313" key="8">
    <source>
        <dbReference type="Proteomes" id="UP000671879"/>
    </source>
</evidence>
<evidence type="ECO:0000256" key="6">
    <source>
        <dbReference type="SAM" id="Phobius"/>
    </source>
</evidence>
<evidence type="ECO:0000256" key="5">
    <source>
        <dbReference type="ARBA" id="ARBA00023136"/>
    </source>
</evidence>
<evidence type="ECO:0000256" key="1">
    <source>
        <dbReference type="ARBA" id="ARBA00004651"/>
    </source>
</evidence>
<name>A0A9Q7EXI8_9BACT</name>
<dbReference type="NCBIfam" id="NF037997">
    <property type="entry name" value="Na_Pi_symport"/>
    <property type="match status" value="1"/>
</dbReference>
<feature type="transmembrane region" description="Helical" evidence="6">
    <location>
        <begin position="238"/>
        <end position="259"/>
    </location>
</feature>
<evidence type="ECO:0000256" key="3">
    <source>
        <dbReference type="ARBA" id="ARBA00022692"/>
    </source>
</evidence>
<dbReference type="KEGG" id="aram:KAR29_00775"/>
<dbReference type="RefSeq" id="WP_274373754.1">
    <property type="nucleotide sequence ID" value="NZ_CP072943.1"/>
</dbReference>
<feature type="transmembrane region" description="Helical" evidence="6">
    <location>
        <begin position="279"/>
        <end position="297"/>
    </location>
</feature>
<dbReference type="EMBL" id="CP072943">
    <property type="protein sequence ID" value="QTX32515.1"/>
    <property type="molecule type" value="Genomic_DNA"/>
</dbReference>
<evidence type="ECO:0000256" key="2">
    <source>
        <dbReference type="ARBA" id="ARBA00022475"/>
    </source>
</evidence>
<evidence type="ECO:0000313" key="7">
    <source>
        <dbReference type="EMBL" id="QTX32515.1"/>
    </source>
</evidence>